<dbReference type="RefSeq" id="WP_012121696.1">
    <property type="nucleotide sequence ID" value="NC_009767.1"/>
</dbReference>
<dbReference type="NCBIfam" id="NF047641">
    <property type="entry name" value="FFLEE_fam"/>
    <property type="match status" value="1"/>
</dbReference>
<dbReference type="KEGG" id="rca:Rcas_3218"/>
<dbReference type="Pfam" id="PF26621">
    <property type="entry name" value="DUF8198"/>
    <property type="match status" value="1"/>
</dbReference>
<reference evidence="2 3" key="1">
    <citation type="submission" date="2007-08" db="EMBL/GenBank/DDBJ databases">
        <title>Complete sequence of Roseiflexus castenholzii DSM 13941.</title>
        <authorList>
            <consortium name="US DOE Joint Genome Institute"/>
            <person name="Copeland A."/>
            <person name="Lucas S."/>
            <person name="Lapidus A."/>
            <person name="Barry K."/>
            <person name="Glavina del Rio T."/>
            <person name="Dalin E."/>
            <person name="Tice H."/>
            <person name="Pitluck S."/>
            <person name="Thompson L.S."/>
            <person name="Brettin T."/>
            <person name="Bruce D."/>
            <person name="Detter J.C."/>
            <person name="Han C."/>
            <person name="Tapia R."/>
            <person name="Schmutz J."/>
            <person name="Larimer F."/>
            <person name="Land M."/>
            <person name="Hauser L."/>
            <person name="Kyrpides N."/>
            <person name="Mikhailova N."/>
            <person name="Bryant D.A."/>
            <person name="Hanada S."/>
            <person name="Tsukatani Y."/>
            <person name="Richardson P."/>
        </authorList>
    </citation>
    <scope>NUCLEOTIDE SEQUENCE [LARGE SCALE GENOMIC DNA]</scope>
    <source>
        <strain evidence="3">DSM 13941 / HLO8</strain>
    </source>
</reference>
<dbReference type="InterPro" id="IPR058511">
    <property type="entry name" value="DUF8198"/>
</dbReference>
<name>A7NNX8_ROSCS</name>
<dbReference type="InterPro" id="IPR058063">
    <property type="entry name" value="FFLEE_fam"/>
</dbReference>
<proteinExistence type="predicted"/>
<sequence>MPHRAPYRVALQALQSDRLRRDYADLAAEPQYRLVGEFFFTELYGPRDFSARDTQARRLHLLVQSFPGVVIRDVEQVLELLDLTNRLDDEVVEQLIALGAPLDFDMAMYERAYRLADNYADRVRQIELVRQSLYNVARLTRNPLMGIALDRTKGLADMLGMSDIHRFLRVGYKSVLPVRDMPRFIETIAVREMNRLDRIYADQLQQKKGAPSSA</sequence>
<dbReference type="HOGENOM" id="CLU_087830_0_0_0"/>
<feature type="domain" description="DUF8198" evidence="1">
    <location>
        <begin position="7"/>
        <end position="203"/>
    </location>
</feature>
<evidence type="ECO:0000313" key="2">
    <source>
        <dbReference type="EMBL" id="ABU59272.1"/>
    </source>
</evidence>
<evidence type="ECO:0000313" key="3">
    <source>
        <dbReference type="Proteomes" id="UP000000263"/>
    </source>
</evidence>
<keyword evidence="3" id="KW-1185">Reference proteome</keyword>
<organism evidence="2 3">
    <name type="scientific">Roseiflexus castenholzii (strain DSM 13941 / HLO8)</name>
    <dbReference type="NCBI Taxonomy" id="383372"/>
    <lineage>
        <taxon>Bacteria</taxon>
        <taxon>Bacillati</taxon>
        <taxon>Chloroflexota</taxon>
        <taxon>Chloroflexia</taxon>
        <taxon>Chloroflexales</taxon>
        <taxon>Roseiflexineae</taxon>
        <taxon>Roseiflexaceae</taxon>
        <taxon>Roseiflexus</taxon>
    </lineage>
</organism>
<dbReference type="STRING" id="383372.Rcas_3218"/>
<accession>A7NNX8</accession>
<dbReference type="Proteomes" id="UP000000263">
    <property type="component" value="Chromosome"/>
</dbReference>
<dbReference type="AlphaFoldDB" id="A7NNX8"/>
<protein>
    <recommendedName>
        <fullName evidence="1">DUF8198 domain-containing protein</fullName>
    </recommendedName>
</protein>
<dbReference type="eggNOG" id="ENOG5031R3M">
    <property type="taxonomic scope" value="Bacteria"/>
</dbReference>
<dbReference type="OrthoDB" id="7957365at2"/>
<dbReference type="EMBL" id="CP000804">
    <property type="protein sequence ID" value="ABU59272.1"/>
    <property type="molecule type" value="Genomic_DNA"/>
</dbReference>
<gene>
    <name evidence="2" type="ordered locus">Rcas_3218</name>
</gene>
<evidence type="ECO:0000259" key="1">
    <source>
        <dbReference type="Pfam" id="PF26621"/>
    </source>
</evidence>